<evidence type="ECO:0000313" key="2">
    <source>
        <dbReference type="Proteomes" id="UP001375240"/>
    </source>
</evidence>
<name>A0AAV9V1T4_9PEZI</name>
<dbReference type="AlphaFoldDB" id="A0AAV9V1T4"/>
<accession>A0AAV9V1T4</accession>
<comment type="caution">
    <text evidence="1">The sequence shown here is derived from an EMBL/GenBank/DDBJ whole genome shotgun (WGS) entry which is preliminary data.</text>
</comment>
<keyword evidence="2" id="KW-1185">Reference proteome</keyword>
<sequence length="141" mass="15781">MSSVTILIAVFKGDPLDYISCRHTGIVLEYDGQQRILHITGARGFFTFQEELRAVKVENSRRLAADGIVNVARIPARDIDLFRTIVANTHINNEEERWNCQNFVGDALARAVKAHLISNKQFLDAIDNMATVLAEATDIEP</sequence>
<dbReference type="Proteomes" id="UP001375240">
    <property type="component" value="Unassembled WGS sequence"/>
</dbReference>
<protein>
    <submittedName>
        <fullName evidence="1">Uncharacterized protein</fullName>
    </submittedName>
</protein>
<dbReference type="EMBL" id="JAVHNQ010000003">
    <property type="protein sequence ID" value="KAK6353564.1"/>
    <property type="molecule type" value="Genomic_DNA"/>
</dbReference>
<gene>
    <name evidence="1" type="ORF">TWF696_005526</name>
</gene>
<organism evidence="1 2">
    <name type="scientific">Orbilia brochopaga</name>
    <dbReference type="NCBI Taxonomy" id="3140254"/>
    <lineage>
        <taxon>Eukaryota</taxon>
        <taxon>Fungi</taxon>
        <taxon>Dikarya</taxon>
        <taxon>Ascomycota</taxon>
        <taxon>Pezizomycotina</taxon>
        <taxon>Orbiliomycetes</taxon>
        <taxon>Orbiliales</taxon>
        <taxon>Orbiliaceae</taxon>
        <taxon>Orbilia</taxon>
    </lineage>
</organism>
<reference evidence="1 2" key="1">
    <citation type="submission" date="2019-10" db="EMBL/GenBank/DDBJ databases">
        <authorList>
            <person name="Palmer J.M."/>
        </authorList>
    </citation>
    <scope>NUCLEOTIDE SEQUENCE [LARGE SCALE GENOMIC DNA]</scope>
    <source>
        <strain evidence="1 2">TWF696</strain>
    </source>
</reference>
<evidence type="ECO:0000313" key="1">
    <source>
        <dbReference type="EMBL" id="KAK6353564.1"/>
    </source>
</evidence>
<proteinExistence type="predicted"/>